<dbReference type="AlphaFoldDB" id="B6DTI7"/>
<feature type="chain" id="PRO_5014300123" evidence="12">
    <location>
        <begin position="23"/>
        <end position="619"/>
    </location>
</feature>
<dbReference type="VEuPathDB" id="TriTrypDB:BSAL_55050"/>
<dbReference type="GO" id="GO:0015386">
    <property type="term" value="F:potassium:proton antiporter activity"/>
    <property type="evidence" value="ECO:0007669"/>
    <property type="project" value="TreeGrafter"/>
</dbReference>
<feature type="transmembrane region" description="Helical" evidence="11">
    <location>
        <begin position="131"/>
        <end position="148"/>
    </location>
</feature>
<dbReference type="Gene3D" id="6.10.140.1330">
    <property type="match status" value="1"/>
</dbReference>
<dbReference type="GO" id="GO:0015385">
    <property type="term" value="F:sodium:proton antiporter activity"/>
    <property type="evidence" value="ECO:0007669"/>
    <property type="project" value="InterPro"/>
</dbReference>
<keyword evidence="7" id="KW-0406">Ion transport</keyword>
<evidence type="ECO:0000256" key="11">
    <source>
        <dbReference type="SAM" id="Phobius"/>
    </source>
</evidence>
<evidence type="ECO:0000313" key="15">
    <source>
        <dbReference type="EMBL" id="CUE73326.1"/>
    </source>
</evidence>
<feature type="transmembrane region" description="Helical" evidence="11">
    <location>
        <begin position="233"/>
        <end position="257"/>
    </location>
</feature>
<dbReference type="Proteomes" id="UP000051952">
    <property type="component" value="Unassembled WGS sequence"/>
</dbReference>
<feature type="transmembrane region" description="Helical" evidence="11">
    <location>
        <begin position="168"/>
        <end position="185"/>
    </location>
</feature>
<keyword evidence="12" id="KW-0732">Signal</keyword>
<feature type="transmembrane region" description="Helical" evidence="11">
    <location>
        <begin position="197"/>
        <end position="221"/>
    </location>
</feature>
<dbReference type="PANTHER" id="PTHR10110:SF86">
    <property type="entry name" value="SODIUM_HYDROGEN EXCHANGER 7"/>
    <property type="match status" value="1"/>
</dbReference>
<evidence type="ECO:0000313" key="14">
    <source>
        <dbReference type="EMBL" id="ACI16011.1"/>
    </source>
</evidence>
<keyword evidence="5 11" id="KW-1133">Transmembrane helix</keyword>
<evidence type="ECO:0000256" key="3">
    <source>
        <dbReference type="ARBA" id="ARBA00022475"/>
    </source>
</evidence>
<keyword evidence="2" id="KW-0813">Transport</keyword>
<feature type="transmembrane region" description="Helical" evidence="11">
    <location>
        <begin position="100"/>
        <end position="119"/>
    </location>
</feature>
<feature type="transmembrane region" description="Helical" evidence="11">
    <location>
        <begin position="467"/>
        <end position="486"/>
    </location>
</feature>
<organism evidence="14">
    <name type="scientific">Bodo saltans</name>
    <name type="common">Flagellated protozoan</name>
    <dbReference type="NCBI Taxonomy" id="75058"/>
    <lineage>
        <taxon>Eukaryota</taxon>
        <taxon>Discoba</taxon>
        <taxon>Euglenozoa</taxon>
        <taxon>Kinetoplastea</taxon>
        <taxon>Metakinetoplastina</taxon>
        <taxon>Eubodonida</taxon>
        <taxon>Bodonidae</taxon>
        <taxon>Bodo</taxon>
    </lineage>
</organism>
<evidence type="ECO:0000313" key="16">
    <source>
        <dbReference type="Proteomes" id="UP000051952"/>
    </source>
</evidence>
<evidence type="ECO:0000256" key="4">
    <source>
        <dbReference type="ARBA" id="ARBA00022692"/>
    </source>
</evidence>
<dbReference type="OrthoDB" id="196264at2759"/>
<proteinExistence type="predicted"/>
<feature type="transmembrane region" description="Helical" evidence="11">
    <location>
        <begin position="397"/>
        <end position="419"/>
    </location>
</feature>
<keyword evidence="16" id="KW-1185">Reference proteome</keyword>
<dbReference type="Pfam" id="PF00999">
    <property type="entry name" value="Na_H_Exchanger"/>
    <property type="match status" value="1"/>
</dbReference>
<evidence type="ECO:0000256" key="12">
    <source>
        <dbReference type="SAM" id="SignalP"/>
    </source>
</evidence>
<feature type="transmembrane region" description="Helical" evidence="11">
    <location>
        <begin position="425"/>
        <end position="447"/>
    </location>
</feature>
<keyword evidence="6" id="KW-0915">Sodium</keyword>
<reference evidence="14" key="1">
    <citation type="submission" date="2008-08" db="EMBL/GenBank/DDBJ databases">
        <title>Insights into the genome sequence of a free-living kinetoplastid: Bodo saltans (Kinetoplastida: Euglenozoa).</title>
        <authorList>
            <person name="Jackson A.P."/>
            <person name="Quail M.A."/>
            <person name="Berriman M."/>
        </authorList>
    </citation>
    <scope>NUCLEOTIDE SEQUENCE</scope>
    <source>
        <strain evidence="14">Lake Konstanz</strain>
    </source>
</reference>
<feature type="domain" description="Cation/H+ exchanger transmembrane" evidence="13">
    <location>
        <begin position="115"/>
        <end position="525"/>
    </location>
</feature>
<keyword evidence="3" id="KW-1003">Cell membrane</keyword>
<dbReference type="InterPro" id="IPR004709">
    <property type="entry name" value="NaH_exchanger"/>
</dbReference>
<name>B6DTI7_BODSA</name>
<evidence type="ECO:0000256" key="5">
    <source>
        <dbReference type="ARBA" id="ARBA00022989"/>
    </source>
</evidence>
<dbReference type="GO" id="GO:0051453">
    <property type="term" value="P:regulation of intracellular pH"/>
    <property type="evidence" value="ECO:0007669"/>
    <property type="project" value="TreeGrafter"/>
</dbReference>
<feature type="transmembrane region" description="Helical" evidence="11">
    <location>
        <begin position="347"/>
        <end position="376"/>
    </location>
</feature>
<evidence type="ECO:0000256" key="9">
    <source>
        <dbReference type="ARBA" id="ARBA00023201"/>
    </source>
</evidence>
<evidence type="ECO:0000256" key="10">
    <source>
        <dbReference type="SAM" id="MobiDB-lite"/>
    </source>
</evidence>
<dbReference type="EMBL" id="CYKH01000147">
    <property type="protein sequence ID" value="CUE73326.1"/>
    <property type="molecule type" value="Genomic_DNA"/>
</dbReference>
<dbReference type="PANTHER" id="PTHR10110">
    <property type="entry name" value="SODIUM/HYDROGEN EXCHANGER"/>
    <property type="match status" value="1"/>
</dbReference>
<dbReference type="GO" id="GO:0098719">
    <property type="term" value="P:sodium ion import across plasma membrane"/>
    <property type="evidence" value="ECO:0007669"/>
    <property type="project" value="TreeGrafter"/>
</dbReference>
<evidence type="ECO:0000256" key="6">
    <source>
        <dbReference type="ARBA" id="ARBA00023053"/>
    </source>
</evidence>
<dbReference type="InterPro" id="IPR006153">
    <property type="entry name" value="Cation/H_exchanger_TM"/>
</dbReference>
<sequence length="619" mass="66492">MKHKMLLLSSVTTILLASLAIAVTFAATSHEIPSEEPKERHRALQSVATAATEARTAEGIESRANATADDASDPPLELHPEQHTLHDEKEASGGDGVVSFHYWIMTLGLMVVVLSHDIVHRLRLTSRLSESGAVILLGVVFGWLVMVTDRLLGDPKDSLLDAIKFDHSFFVRFALPVIIFEQGYSMHHAGVVENLEVVLLLAIPGVVASGVMIGTIVYLLSPFTFPTVIETSGGFFLCLALGALLSATDPVAVVSILKSKFDITVRPPTIYNVIFGESMLNDAVSIVLFEVALDYVHVPVTAGGLAHAASHFLSVLFGSAFIGYVHGVGGVMVLKGVTFQSAPHMEIVLTVLFAGASYYLCEFLDLSGIMSLFVAARMLGHHAPKHMSAEAAAHAPILFRTMASLAECACFFLLGAAFFSYPHTWGITFFVVTIVACLASRAVVVYWCSTYGNLGKRHKLTRAAQVFVWYSGMRGAVSFGLAAVLLDHCGLIGVHDDVATLMLSTTLAVITFTVIALGGGASTLLEYLELQHESRAIETTLDPIDNEIDIHTSDDTPPPETPASTSTTPGNSSSILSPSRRAAHRARAAAHRMIKVWAPSAAHTIIHWHGLFVAPLLEK</sequence>
<feature type="transmembrane region" description="Helical" evidence="11">
    <location>
        <begin position="312"/>
        <end position="335"/>
    </location>
</feature>
<protein>
    <submittedName>
        <fullName evidence="15">Sodium/hydrogen antiporter, putative</fullName>
    </submittedName>
    <submittedName>
        <fullName evidence="14">Solute carrier family protein</fullName>
    </submittedName>
</protein>
<dbReference type="OMA" id="HWMIPTM"/>
<gene>
    <name evidence="15" type="ORF">BSAL_55050</name>
</gene>
<dbReference type="GO" id="GO:0005886">
    <property type="term" value="C:plasma membrane"/>
    <property type="evidence" value="ECO:0007669"/>
    <property type="project" value="UniProtKB-SubCell"/>
</dbReference>
<reference evidence="16" key="3">
    <citation type="submission" date="2015-09" db="EMBL/GenBank/DDBJ databases">
        <authorList>
            <consortium name="Pathogen Informatics"/>
        </authorList>
    </citation>
    <scope>NUCLEOTIDE SEQUENCE [LARGE SCALE GENOMIC DNA]</scope>
    <source>
        <strain evidence="16">Lake Konstanz</strain>
    </source>
</reference>
<keyword evidence="9" id="KW-0739">Sodium transport</keyword>
<feature type="transmembrane region" description="Helical" evidence="11">
    <location>
        <begin position="498"/>
        <end position="525"/>
    </location>
</feature>
<evidence type="ECO:0000259" key="13">
    <source>
        <dbReference type="Pfam" id="PF00999"/>
    </source>
</evidence>
<keyword evidence="4 11" id="KW-0812">Transmembrane</keyword>
<feature type="region of interest" description="Disordered" evidence="10">
    <location>
        <begin position="53"/>
        <end position="79"/>
    </location>
</feature>
<evidence type="ECO:0000256" key="8">
    <source>
        <dbReference type="ARBA" id="ARBA00023136"/>
    </source>
</evidence>
<dbReference type="PRINTS" id="PR01084">
    <property type="entry name" value="NAHEXCHNGR"/>
</dbReference>
<evidence type="ECO:0000256" key="2">
    <source>
        <dbReference type="ARBA" id="ARBA00022448"/>
    </source>
</evidence>
<keyword evidence="8 11" id="KW-0472">Membrane</keyword>
<evidence type="ECO:0000256" key="7">
    <source>
        <dbReference type="ARBA" id="ARBA00023065"/>
    </source>
</evidence>
<feature type="region of interest" description="Disordered" evidence="10">
    <location>
        <begin position="547"/>
        <end position="581"/>
    </location>
</feature>
<comment type="subcellular location">
    <subcellularLocation>
        <location evidence="1">Cell membrane</location>
        <topology evidence="1">Multi-pass membrane protein</topology>
    </subcellularLocation>
</comment>
<dbReference type="EMBL" id="FJ168554">
    <property type="protein sequence ID" value="ACI16011.1"/>
    <property type="molecule type" value="Genomic_DNA"/>
</dbReference>
<feature type="signal peptide" evidence="12">
    <location>
        <begin position="1"/>
        <end position="22"/>
    </location>
</feature>
<accession>B6DTI7</accession>
<evidence type="ECO:0000256" key="1">
    <source>
        <dbReference type="ARBA" id="ARBA00004651"/>
    </source>
</evidence>
<reference evidence="15" key="2">
    <citation type="submission" date="2015-09" db="EMBL/GenBank/DDBJ databases">
        <authorList>
            <person name="Jackson K.R."/>
            <person name="Lunt B.L."/>
            <person name="Fisher J.N.B."/>
            <person name="Gardner A.V."/>
            <person name="Bailey M.E."/>
            <person name="Deus L.M."/>
            <person name="Earl A.S."/>
            <person name="Gibby P.D."/>
            <person name="Hartmann K.A."/>
            <person name="Liu J.E."/>
            <person name="Manci A.M."/>
            <person name="Nielsen D.A."/>
            <person name="Solomon M.B."/>
            <person name="Breakwell D.P."/>
            <person name="Burnett S.H."/>
            <person name="Grose J.H."/>
        </authorList>
    </citation>
    <scope>NUCLEOTIDE SEQUENCE [LARGE SCALE GENOMIC DNA]</scope>
    <source>
        <strain evidence="15">Lake Konstanz</strain>
    </source>
</reference>
<dbReference type="InterPro" id="IPR018422">
    <property type="entry name" value="Cation/H_exchanger_CPA1"/>
</dbReference>